<dbReference type="GO" id="GO:0046417">
    <property type="term" value="P:chorismate metabolic process"/>
    <property type="evidence" value="ECO:0007669"/>
    <property type="project" value="InterPro"/>
</dbReference>
<comment type="function">
    <text evidence="5">Catalyzes the Claisen rearrangement of chorismate to prephenate.</text>
</comment>
<dbReference type="InterPro" id="IPR002701">
    <property type="entry name" value="CM_II_prokaryot"/>
</dbReference>
<dbReference type="InterPro" id="IPR036979">
    <property type="entry name" value="CM_dom_sf"/>
</dbReference>
<dbReference type="PANTHER" id="PTHR38041">
    <property type="entry name" value="CHORISMATE MUTASE"/>
    <property type="match status" value="1"/>
</dbReference>
<dbReference type="InterPro" id="IPR008240">
    <property type="entry name" value="Chorismate_mutase_periplasmic"/>
</dbReference>
<dbReference type="Proteomes" id="UP000510682">
    <property type="component" value="Chromosome"/>
</dbReference>
<dbReference type="AlphaFoldDB" id="A0A7D6HLG8"/>
<evidence type="ECO:0000313" key="8">
    <source>
        <dbReference type="EMBL" id="QLL05211.1"/>
    </source>
</evidence>
<comment type="catalytic activity">
    <reaction evidence="5">
        <text>chorismate = prephenate</text>
        <dbReference type="Rhea" id="RHEA:13897"/>
        <dbReference type="ChEBI" id="CHEBI:29748"/>
        <dbReference type="ChEBI" id="CHEBI:29934"/>
        <dbReference type="EC" id="5.4.99.5"/>
    </reaction>
</comment>
<evidence type="ECO:0000256" key="1">
    <source>
        <dbReference type="ARBA" id="ARBA00004817"/>
    </source>
</evidence>
<dbReference type="Pfam" id="PF01817">
    <property type="entry name" value="CM_2"/>
    <property type="match status" value="1"/>
</dbReference>
<dbReference type="EMBL" id="CP059165">
    <property type="protein sequence ID" value="QLL05211.1"/>
    <property type="molecule type" value="Genomic_DNA"/>
</dbReference>
<evidence type="ECO:0000256" key="6">
    <source>
        <dbReference type="SAM" id="SignalP"/>
    </source>
</evidence>
<feature type="signal peptide" evidence="6">
    <location>
        <begin position="1"/>
        <end position="22"/>
    </location>
</feature>
<dbReference type="PROSITE" id="PS51168">
    <property type="entry name" value="CHORISMATE_MUT_2"/>
    <property type="match status" value="1"/>
</dbReference>
<evidence type="ECO:0000256" key="4">
    <source>
        <dbReference type="ARBA" id="ARBA00023235"/>
    </source>
</evidence>
<keyword evidence="9" id="KW-1185">Reference proteome</keyword>
<comment type="pathway">
    <text evidence="1 5">Metabolic intermediate biosynthesis; prephenate biosynthesis; prephenate from chorismate: step 1/1.</text>
</comment>
<organism evidence="8 9">
    <name type="scientific">Mycobacterium vicinigordonae</name>
    <dbReference type="NCBI Taxonomy" id="1719132"/>
    <lineage>
        <taxon>Bacteria</taxon>
        <taxon>Bacillati</taxon>
        <taxon>Actinomycetota</taxon>
        <taxon>Actinomycetes</taxon>
        <taxon>Mycobacteriales</taxon>
        <taxon>Mycobacteriaceae</taxon>
        <taxon>Mycobacterium</taxon>
    </lineage>
</organism>
<dbReference type="PIRSF" id="PIRSF026640">
    <property type="entry name" value="Peripl_chor_mut"/>
    <property type="match status" value="1"/>
</dbReference>
<feature type="chain" id="PRO_5028197740" description="Chorismate mutase" evidence="6">
    <location>
        <begin position="23"/>
        <end position="188"/>
    </location>
</feature>
<dbReference type="PANTHER" id="PTHR38041:SF2">
    <property type="entry name" value="SECRETED CHORISMATE MUTASE"/>
    <property type="match status" value="1"/>
</dbReference>
<name>A0A7D6HLG8_9MYCO</name>
<evidence type="ECO:0000256" key="2">
    <source>
        <dbReference type="ARBA" id="ARBA00012404"/>
    </source>
</evidence>
<accession>A0A7D6HLG8</accession>
<gene>
    <name evidence="8" type="ORF">H0P51_15055</name>
</gene>
<dbReference type="InterPro" id="IPR051331">
    <property type="entry name" value="Chorismate_mutase-related"/>
</dbReference>
<protein>
    <recommendedName>
        <fullName evidence="2 5">Chorismate mutase</fullName>
        <ecNumber evidence="2 5">5.4.99.5</ecNumber>
    </recommendedName>
</protein>
<dbReference type="UniPathway" id="UPA00120">
    <property type="reaction ID" value="UER00203"/>
</dbReference>
<reference evidence="8" key="2">
    <citation type="submission" date="2020-07" db="EMBL/GenBank/DDBJ databases">
        <authorList>
            <person name="Yu X."/>
        </authorList>
    </citation>
    <scope>NUCLEOTIDE SEQUENCE [LARGE SCALE GENOMIC DNA]</scope>
    <source>
        <strain evidence="8">24T</strain>
    </source>
</reference>
<evidence type="ECO:0000313" key="9">
    <source>
        <dbReference type="Proteomes" id="UP000510682"/>
    </source>
</evidence>
<dbReference type="InterPro" id="IPR036263">
    <property type="entry name" value="Chorismate_II_sf"/>
</dbReference>
<dbReference type="NCBIfam" id="NF006741">
    <property type="entry name" value="PRK09269.1"/>
    <property type="match status" value="1"/>
</dbReference>
<dbReference type="SMART" id="SM00830">
    <property type="entry name" value="CM_2"/>
    <property type="match status" value="1"/>
</dbReference>
<sequence>MKFRLATLALLLATVAAPPARAEPGGPLLPLVDAAAQRLQIAEPVAAFKWNTHGAVEDPARVEHELATLRQEAASEQIDPDYVAAAFADQISATEAIEYTRFAAWKFMPASAPPPPADLATSRAAIDDLNTKILSHISLNWSLLHSPACATELALASMLVMQQRHFDDLYRRALTAATRSYCQPAQPA</sequence>
<dbReference type="Gene3D" id="1.20.59.10">
    <property type="entry name" value="Chorismate mutase"/>
    <property type="match status" value="1"/>
</dbReference>
<dbReference type="GO" id="GO:0004106">
    <property type="term" value="F:chorismate mutase activity"/>
    <property type="evidence" value="ECO:0007669"/>
    <property type="project" value="UniProtKB-EC"/>
</dbReference>
<evidence type="ECO:0000256" key="3">
    <source>
        <dbReference type="ARBA" id="ARBA00022729"/>
    </source>
</evidence>
<keyword evidence="4 5" id="KW-0413">Isomerase</keyword>
<keyword evidence="3 6" id="KW-0732">Signal</keyword>
<proteinExistence type="predicted"/>
<dbReference type="GO" id="GO:0009697">
    <property type="term" value="P:salicylic acid biosynthetic process"/>
    <property type="evidence" value="ECO:0007669"/>
    <property type="project" value="TreeGrafter"/>
</dbReference>
<dbReference type="SUPFAM" id="SSF48600">
    <property type="entry name" value="Chorismate mutase II"/>
    <property type="match status" value="1"/>
</dbReference>
<dbReference type="EC" id="5.4.99.5" evidence="2 5"/>
<dbReference type="KEGG" id="mgor:H0P51_15055"/>
<dbReference type="NCBIfam" id="TIGR01806">
    <property type="entry name" value="CM_mono2"/>
    <property type="match status" value="1"/>
</dbReference>
<reference evidence="8" key="1">
    <citation type="submission" date="2020-07" db="EMBL/GenBank/DDBJ databases">
        <title>Description of Mycobacterium gordonae subsp. intergordonae subsp.nov. and Mycobacterium gordonae subsp. gordonae subsp. nov.</title>
        <authorList>
            <person name="Huang H."/>
        </authorList>
    </citation>
    <scope>NUCLEOTIDE SEQUENCE [LARGE SCALE GENOMIC DNA]</scope>
    <source>
        <strain evidence="8">24T</strain>
    </source>
</reference>
<evidence type="ECO:0000256" key="5">
    <source>
        <dbReference type="PIRNR" id="PIRNR026640"/>
    </source>
</evidence>
<evidence type="ECO:0000259" key="7">
    <source>
        <dbReference type="PROSITE" id="PS51168"/>
    </source>
</evidence>
<feature type="domain" description="Chorismate mutase" evidence="7">
    <location>
        <begin position="1"/>
        <end position="102"/>
    </location>
</feature>